<dbReference type="SUPFAM" id="SSF49785">
    <property type="entry name" value="Galactose-binding domain-like"/>
    <property type="match status" value="1"/>
</dbReference>
<dbReference type="Gene3D" id="2.60.120.430">
    <property type="entry name" value="Galactose-binding lectin"/>
    <property type="match status" value="1"/>
</dbReference>
<keyword evidence="9" id="KW-1185">Reference proteome</keyword>
<comment type="similarity">
    <text evidence="6">Belongs to the glycosyl hydrolase 18 family.</text>
</comment>
<comment type="catalytic activity">
    <reaction evidence="1">
        <text>Random endo-hydrolysis of N-acetyl-beta-D-glucosaminide (1-&gt;4)-beta-linkages in chitin and chitodextrins.</text>
        <dbReference type="EC" id="3.2.1.14"/>
    </reaction>
</comment>
<evidence type="ECO:0000313" key="8">
    <source>
        <dbReference type="EMBL" id="SFW37000.1"/>
    </source>
</evidence>
<evidence type="ECO:0000313" key="9">
    <source>
        <dbReference type="Proteomes" id="UP000182248"/>
    </source>
</evidence>
<dbReference type="GO" id="GO:0006032">
    <property type="term" value="P:chitin catabolic process"/>
    <property type="evidence" value="ECO:0007669"/>
    <property type="project" value="TreeGrafter"/>
</dbReference>
<dbReference type="STRING" id="1150368.SAMN02927921_01358"/>
<evidence type="ECO:0000256" key="1">
    <source>
        <dbReference type="ARBA" id="ARBA00000822"/>
    </source>
</evidence>
<dbReference type="AlphaFoldDB" id="A0A1K1NNH4"/>
<evidence type="ECO:0000256" key="5">
    <source>
        <dbReference type="RuleBase" id="RU000489"/>
    </source>
</evidence>
<keyword evidence="3 5" id="KW-0378">Hydrolase</keyword>
<dbReference type="GO" id="GO:0005975">
    <property type="term" value="P:carbohydrate metabolic process"/>
    <property type="evidence" value="ECO:0007669"/>
    <property type="project" value="InterPro"/>
</dbReference>
<dbReference type="PANTHER" id="PTHR11177">
    <property type="entry name" value="CHITINASE"/>
    <property type="match status" value="1"/>
</dbReference>
<dbReference type="SMART" id="SM00636">
    <property type="entry name" value="Glyco_18"/>
    <property type="match status" value="1"/>
</dbReference>
<dbReference type="Gene3D" id="3.40.5.30">
    <property type="entry name" value="(Trans)glycosidases - domain 2"/>
    <property type="match status" value="1"/>
</dbReference>
<dbReference type="Proteomes" id="UP000182248">
    <property type="component" value="Unassembled WGS sequence"/>
</dbReference>
<evidence type="ECO:0000256" key="6">
    <source>
        <dbReference type="RuleBase" id="RU004453"/>
    </source>
</evidence>
<evidence type="ECO:0000256" key="3">
    <source>
        <dbReference type="ARBA" id="ARBA00022801"/>
    </source>
</evidence>
<dbReference type="GO" id="GO:0008843">
    <property type="term" value="F:endochitinase activity"/>
    <property type="evidence" value="ECO:0007669"/>
    <property type="project" value="UniProtKB-EC"/>
</dbReference>
<sequence>MWFLTILWTAASTLGGCNPQQEITEIPVSESHQSVSLLQNNDKVVIGYIPTYVNMQNAIDNTDLDIVTHINIAFINPDTSGSVMSGGEPTCSNASASDINYVVNKAHQNGVKVLASLGGGSEPSCAGSWTTLLQPSNRATLVSNLSAFAQYFNLDGIDVDIEGNRLQDLIDAGYYTPFIENLHDSLNPQGKLVTCATATYTGGRIPVSSIPYFDYVNVMSYDNGWGTTGHHSTYAHAVGHIQTWLGLGCPAEKLVLGVPFYGYTNTVGTGGTSYKDIVGQYPAAAYVDEYAGYKYNGIPTIEAKTEYAAQHIAGVMIWELSQDTSDSLSLLQAIGRKISGSSAGLTLGYFTERVVSATVSSQNLNTNAMTANSSFSDGGTDGGSVVIEAKATGDGSATNYSTYFNYPGDPNQDLSAYNYFHISLKSASPQETIIRLEDATGQQAAFDPTDYGFAYDGNWHAMTIPFTDIFAQNSGFDISDVNNVVIVKSIPGMAGSITPSTYVFHVDDVYFSENN</sequence>
<evidence type="ECO:0000256" key="4">
    <source>
        <dbReference type="ARBA" id="ARBA00023295"/>
    </source>
</evidence>
<dbReference type="Gene3D" id="3.20.20.80">
    <property type="entry name" value="Glycosidases"/>
    <property type="match status" value="1"/>
</dbReference>
<feature type="domain" description="GH18" evidence="7">
    <location>
        <begin position="43"/>
        <end position="341"/>
    </location>
</feature>
<dbReference type="SUPFAM" id="SSF51445">
    <property type="entry name" value="(Trans)glycosidases"/>
    <property type="match status" value="1"/>
</dbReference>
<dbReference type="InterPro" id="IPR017853">
    <property type="entry name" value="GH"/>
</dbReference>
<evidence type="ECO:0000259" key="7">
    <source>
        <dbReference type="PROSITE" id="PS51910"/>
    </source>
</evidence>
<reference evidence="8 9" key="1">
    <citation type="submission" date="2016-11" db="EMBL/GenBank/DDBJ databases">
        <authorList>
            <person name="Jaros S."/>
            <person name="Januszkiewicz K."/>
            <person name="Wedrychowicz H."/>
        </authorList>
    </citation>
    <scope>NUCLEOTIDE SEQUENCE [LARGE SCALE GENOMIC DNA]</scope>
    <source>
        <strain evidence="8 9">CGMCC 1.12145</strain>
    </source>
</reference>
<dbReference type="PROSITE" id="PS51910">
    <property type="entry name" value="GH18_2"/>
    <property type="match status" value="1"/>
</dbReference>
<dbReference type="GO" id="GO:0005576">
    <property type="term" value="C:extracellular region"/>
    <property type="evidence" value="ECO:0007669"/>
    <property type="project" value="TreeGrafter"/>
</dbReference>
<organism evidence="8 9">
    <name type="scientific">Sinomicrobium oceani</name>
    <dbReference type="NCBI Taxonomy" id="1150368"/>
    <lineage>
        <taxon>Bacteria</taxon>
        <taxon>Pseudomonadati</taxon>
        <taxon>Bacteroidota</taxon>
        <taxon>Flavobacteriia</taxon>
        <taxon>Flavobacteriales</taxon>
        <taxon>Flavobacteriaceae</taxon>
        <taxon>Sinomicrobium</taxon>
    </lineage>
</organism>
<dbReference type="InterPro" id="IPR001579">
    <property type="entry name" value="Glyco_hydro_18_chit_AS"/>
</dbReference>
<dbReference type="GO" id="GO:0008061">
    <property type="term" value="F:chitin binding"/>
    <property type="evidence" value="ECO:0007669"/>
    <property type="project" value="InterPro"/>
</dbReference>
<keyword evidence="4 5" id="KW-0326">Glycosidase</keyword>
<dbReference type="InterPro" id="IPR001223">
    <property type="entry name" value="Glyco_hydro18_cat"/>
</dbReference>
<protein>
    <recommendedName>
        <fullName evidence="2">chitinase</fullName>
        <ecNumber evidence="2">3.2.1.14</ecNumber>
    </recommendedName>
</protein>
<name>A0A1K1NNH4_9FLAO</name>
<dbReference type="PROSITE" id="PS01095">
    <property type="entry name" value="GH18_1"/>
    <property type="match status" value="1"/>
</dbReference>
<proteinExistence type="inferred from homology"/>
<dbReference type="Pfam" id="PF00704">
    <property type="entry name" value="Glyco_hydro_18"/>
    <property type="match status" value="1"/>
</dbReference>
<dbReference type="InterPro" id="IPR011583">
    <property type="entry name" value="Chitinase_II/V-like_cat"/>
</dbReference>
<dbReference type="InterPro" id="IPR008979">
    <property type="entry name" value="Galactose-bd-like_sf"/>
</dbReference>
<dbReference type="EMBL" id="FPJE01000006">
    <property type="protein sequence ID" value="SFW37000.1"/>
    <property type="molecule type" value="Genomic_DNA"/>
</dbReference>
<dbReference type="EC" id="3.2.1.14" evidence="2"/>
<dbReference type="InterPro" id="IPR050314">
    <property type="entry name" value="Glycosyl_Hydrlase_18"/>
</dbReference>
<gene>
    <name evidence="8" type="ORF">SAMN02927921_01358</name>
</gene>
<accession>A0A1K1NNH4</accession>
<evidence type="ECO:0000256" key="2">
    <source>
        <dbReference type="ARBA" id="ARBA00012729"/>
    </source>
</evidence>
<dbReference type="PANTHER" id="PTHR11177:SF317">
    <property type="entry name" value="CHITINASE 12-RELATED"/>
    <property type="match status" value="1"/>
</dbReference>